<dbReference type="CDD" id="cd03394">
    <property type="entry name" value="PAP2_like_5"/>
    <property type="match status" value="1"/>
</dbReference>
<organism evidence="3 4">
    <name type="scientific">Parabacteroides acidifaciens</name>
    <dbReference type="NCBI Taxonomy" id="2290935"/>
    <lineage>
        <taxon>Bacteria</taxon>
        <taxon>Pseudomonadati</taxon>
        <taxon>Bacteroidota</taxon>
        <taxon>Bacteroidia</taxon>
        <taxon>Bacteroidales</taxon>
        <taxon>Tannerellaceae</taxon>
        <taxon>Parabacteroides</taxon>
    </lineage>
</organism>
<protein>
    <submittedName>
        <fullName evidence="3">PAP2 family protein</fullName>
    </submittedName>
</protein>
<sequence length="285" mass="31584">MKYFVCILLFLFQFTIEKAAAVSVPALDAGPQDERLYQLKPDTAGFDAIPRQAREQVAASDTLRERMPVVPYKFNPKSLILPASLITVGAVGTAIDGMNDFHLFSRKDSVKQIRIDDYMEWGMLGWVFVCDLMGKEKHNWVDQLCLVVIAEGFNAAMTRTVKYAVNEIRPDGGPHSFPSGHTANVFLGAHVAWKEFKDSSPVLAYSGYGLATLVACSRLYNNRHWVADVVAGAGFGILSVELAYLTYFPIRNAIARRINLKASDRLVIAPTLSPEGGGLYLSWKF</sequence>
<evidence type="ECO:0000313" key="3">
    <source>
        <dbReference type="EMBL" id="RDU50473.1"/>
    </source>
</evidence>
<proteinExistence type="predicted"/>
<dbReference type="PANTHER" id="PTHR14969">
    <property type="entry name" value="SPHINGOSINE-1-PHOSPHATE PHOSPHOHYDROLASE"/>
    <property type="match status" value="1"/>
</dbReference>
<dbReference type="SMART" id="SM00014">
    <property type="entry name" value="acidPPc"/>
    <property type="match status" value="1"/>
</dbReference>
<accession>A0A3D8HHX4</accession>
<dbReference type="InterPro" id="IPR036938">
    <property type="entry name" value="PAP2/HPO_sf"/>
</dbReference>
<evidence type="ECO:0000313" key="4">
    <source>
        <dbReference type="Proteomes" id="UP000256321"/>
    </source>
</evidence>
<dbReference type="Pfam" id="PF01569">
    <property type="entry name" value="PAP2"/>
    <property type="match status" value="1"/>
</dbReference>
<comment type="caution">
    <text evidence="3">The sequence shown here is derived from an EMBL/GenBank/DDBJ whole genome shotgun (WGS) entry which is preliminary data.</text>
</comment>
<keyword evidence="1" id="KW-0732">Signal</keyword>
<dbReference type="PANTHER" id="PTHR14969:SF13">
    <property type="entry name" value="AT30094P"/>
    <property type="match status" value="1"/>
</dbReference>
<evidence type="ECO:0000256" key="1">
    <source>
        <dbReference type="SAM" id="SignalP"/>
    </source>
</evidence>
<feature type="signal peptide" evidence="1">
    <location>
        <begin position="1"/>
        <end position="19"/>
    </location>
</feature>
<gene>
    <name evidence="3" type="ORF">DWU89_03340</name>
</gene>
<dbReference type="Gene3D" id="1.20.144.10">
    <property type="entry name" value="Phosphatidic acid phosphatase type 2/haloperoxidase"/>
    <property type="match status" value="1"/>
</dbReference>
<dbReference type="EMBL" id="QREV01000005">
    <property type="protein sequence ID" value="RDU50473.1"/>
    <property type="molecule type" value="Genomic_DNA"/>
</dbReference>
<dbReference type="InterPro" id="IPR000326">
    <property type="entry name" value="PAP2/HPO"/>
</dbReference>
<dbReference type="AlphaFoldDB" id="A0A3D8HHX4"/>
<evidence type="ECO:0000259" key="2">
    <source>
        <dbReference type="SMART" id="SM00014"/>
    </source>
</evidence>
<dbReference type="Proteomes" id="UP000256321">
    <property type="component" value="Unassembled WGS sequence"/>
</dbReference>
<name>A0A3D8HHX4_9BACT</name>
<feature type="chain" id="PRO_5017550843" evidence="1">
    <location>
        <begin position="20"/>
        <end position="285"/>
    </location>
</feature>
<reference evidence="3 4" key="1">
    <citation type="submission" date="2018-07" db="EMBL/GenBank/DDBJ databases">
        <title>Parabacteroides acidifaciens nov. sp., isolated from human feces.</title>
        <authorList>
            <person name="Wang Y.J."/>
        </authorList>
    </citation>
    <scope>NUCLEOTIDE SEQUENCE [LARGE SCALE GENOMIC DNA]</scope>
    <source>
        <strain evidence="3 4">426-9</strain>
    </source>
</reference>
<dbReference type="SUPFAM" id="SSF48317">
    <property type="entry name" value="Acid phosphatase/Vanadium-dependent haloperoxidase"/>
    <property type="match status" value="1"/>
</dbReference>
<feature type="domain" description="Phosphatidic acid phosphatase type 2/haloperoxidase" evidence="2">
    <location>
        <begin position="144"/>
        <end position="244"/>
    </location>
</feature>